<dbReference type="EMBL" id="BQMJ01000042">
    <property type="protein sequence ID" value="GJQ13322.1"/>
    <property type="molecule type" value="Genomic_DNA"/>
</dbReference>
<dbReference type="InterPro" id="IPR019083">
    <property type="entry name" value="SAM_Ribosomal_mS41"/>
</dbReference>
<dbReference type="AlphaFoldDB" id="A0A9C7Q0L2"/>
<keyword evidence="3" id="KW-1185">Reference proteome</keyword>
<evidence type="ECO:0000259" key="1">
    <source>
        <dbReference type="SMART" id="SM01238"/>
    </source>
</evidence>
<accession>A0A9C7Q0L2</accession>
<feature type="domain" description="Small ribosomal subunit protein mS41 SAM" evidence="1">
    <location>
        <begin position="25"/>
        <end position="78"/>
    </location>
</feature>
<gene>
    <name evidence="2" type="ORF">GpartN1_g5113.t1</name>
</gene>
<evidence type="ECO:0000313" key="2">
    <source>
        <dbReference type="EMBL" id="GJQ13322.1"/>
    </source>
</evidence>
<proteinExistence type="predicted"/>
<dbReference type="Proteomes" id="UP001061958">
    <property type="component" value="Unassembled WGS sequence"/>
</dbReference>
<evidence type="ECO:0000313" key="3">
    <source>
        <dbReference type="Proteomes" id="UP001061958"/>
    </source>
</evidence>
<comment type="caution">
    <text evidence="2">The sequence shown here is derived from an EMBL/GenBank/DDBJ whole genome shotgun (WGS) entry which is preliminary data.</text>
</comment>
<reference evidence="2" key="2">
    <citation type="submission" date="2022-01" db="EMBL/GenBank/DDBJ databases">
        <authorList>
            <person name="Hirooka S."/>
            <person name="Miyagishima S.Y."/>
        </authorList>
    </citation>
    <scope>NUCLEOTIDE SEQUENCE</scope>
    <source>
        <strain evidence="2">NBRC 102759</strain>
    </source>
</reference>
<dbReference type="CDD" id="cd09487">
    <property type="entry name" value="SAM_superfamily"/>
    <property type="match status" value="1"/>
</dbReference>
<dbReference type="InterPro" id="IPR013761">
    <property type="entry name" value="SAM/pointed_sf"/>
</dbReference>
<organism evidence="2 3">
    <name type="scientific">Galdieria partita</name>
    <dbReference type="NCBI Taxonomy" id="83374"/>
    <lineage>
        <taxon>Eukaryota</taxon>
        <taxon>Rhodophyta</taxon>
        <taxon>Bangiophyceae</taxon>
        <taxon>Galdieriales</taxon>
        <taxon>Galdieriaceae</taxon>
        <taxon>Galdieria</taxon>
    </lineage>
</organism>
<protein>
    <recommendedName>
        <fullName evidence="1">Small ribosomal subunit protein mS41 SAM domain-containing protein</fullName>
    </recommendedName>
</protein>
<reference evidence="2" key="1">
    <citation type="journal article" date="2022" name="Proc. Natl. Acad. Sci. U.S.A.">
        <title>Life cycle and functional genomics of the unicellular red alga Galdieria for elucidating algal and plant evolution and industrial use.</title>
        <authorList>
            <person name="Hirooka S."/>
            <person name="Itabashi T."/>
            <person name="Ichinose T.M."/>
            <person name="Onuma R."/>
            <person name="Fujiwara T."/>
            <person name="Yamashita S."/>
            <person name="Jong L.W."/>
            <person name="Tomita R."/>
            <person name="Iwane A.H."/>
            <person name="Miyagishima S.Y."/>
        </authorList>
    </citation>
    <scope>NUCLEOTIDE SEQUENCE</scope>
    <source>
        <strain evidence="2">NBRC 102759</strain>
    </source>
</reference>
<dbReference type="SUPFAM" id="SSF47769">
    <property type="entry name" value="SAM/Pointed domain"/>
    <property type="match status" value="1"/>
</dbReference>
<name>A0A9C7Q0L2_9RHOD</name>
<dbReference type="OrthoDB" id="18595at2759"/>
<dbReference type="Pfam" id="PF09597">
    <property type="entry name" value="SAM_Ribosomal_mS41"/>
    <property type="match status" value="1"/>
</dbReference>
<sequence length="105" mass="12095">MRLAGCLLSPLMGRSIRSVGGFVDVRLFLESIECGDAAKEFSRIEELLEMKPLDLRKKGIPPKQRKRILRHVEFLRHGIVPYEYAVKYHEQQKQEETSEQNAAPS</sequence>
<dbReference type="SMART" id="SM01238">
    <property type="entry name" value="IGR"/>
    <property type="match status" value="1"/>
</dbReference>